<gene>
    <name evidence="1" type="ORF">LHLDPJGA_00078</name>
</gene>
<dbReference type="InterPro" id="IPR021055">
    <property type="entry name" value="T4BSS_IcmL/DotI"/>
</dbReference>
<evidence type="ECO:0000313" key="1">
    <source>
        <dbReference type="EMBL" id="AWF74980.1"/>
    </source>
</evidence>
<accession>A0A2S1J9A7</accession>
<dbReference type="CDD" id="cd16385">
    <property type="entry name" value="IcmL"/>
    <property type="match status" value="1"/>
</dbReference>
<dbReference type="AlphaFoldDB" id="A0A2S1J9A7"/>
<evidence type="ECO:0008006" key="2">
    <source>
        <dbReference type="Google" id="ProtNLM"/>
    </source>
</evidence>
<proteinExistence type="predicted"/>
<sequence length="232" mass="25887">MQKTKKPASAGKTKQSSREKTPYADAVALMKKAADVLTIGRGMIHITLVLAYALAVVVTLAGWLAWKVAHPPVHYFSTENGVITRIVPTDEPGWSQNDAIDFGARALRESFSLDFVHFREQTAAVRPYYSAEGYTGYVRGLESSNILSSIRDDRMNLTNSIGAGVVSKTGRLSDGTWVWVIQYRVSLQLVGQKTKRPEQKQLFEVTIQRTDPRVKYAGMEIRQIISRDAPRD</sequence>
<dbReference type="EMBL" id="MG825377">
    <property type="protein sequence ID" value="AWF74980.1"/>
    <property type="molecule type" value="Genomic_DNA"/>
</dbReference>
<reference evidence="1" key="1">
    <citation type="submission" date="2018-01" db="EMBL/GenBank/DDBJ databases">
        <title>Prevalence of blaNDM and mcr-1 in Escherichia coli from food in China.</title>
        <authorList>
            <person name="Liu X."/>
            <person name="Li R."/>
            <person name="Chen S."/>
        </authorList>
    </citation>
    <scope>NUCLEOTIDE SEQUENCE</scope>
    <source>
        <strain evidence="1">1108</strain>
        <plasmid evidence="1">p1108-emrB</plasmid>
    </source>
</reference>
<dbReference type="Pfam" id="PF11393">
    <property type="entry name" value="T4BSS_DotI_IcmL"/>
    <property type="match status" value="1"/>
</dbReference>
<keyword evidence="1" id="KW-0614">Plasmid</keyword>
<name>A0A2S1J9A7_ECOLX</name>
<protein>
    <recommendedName>
        <fullName evidence="2">Conjugal transfer protein</fullName>
    </recommendedName>
</protein>
<geneLocation type="plasmid" evidence="1">
    <name>p1108-emrB</name>
</geneLocation>
<organism evidence="1">
    <name type="scientific">Escherichia coli</name>
    <dbReference type="NCBI Taxonomy" id="562"/>
    <lineage>
        <taxon>Bacteria</taxon>
        <taxon>Pseudomonadati</taxon>
        <taxon>Pseudomonadota</taxon>
        <taxon>Gammaproteobacteria</taxon>
        <taxon>Enterobacterales</taxon>
        <taxon>Enterobacteriaceae</taxon>
        <taxon>Escherichia</taxon>
    </lineage>
</organism>
<dbReference type="RefSeq" id="WP_024222929.1">
    <property type="nucleotide sequence ID" value="NZ_CAKNCB010000009.1"/>
</dbReference>